<sequence>MKALVIKMKHFLKDNNNLPTTIPNNESTGHLSRDDCETGSSPASPNVDVSIEDTAFRCFPRGKDLNPARAVRKPIRSVYPNIGAGLVTLLTQCTLQILAEMLGTFILMFCISGIIASTKQTGGGEALLEYAITAGLTIVVLIFSIGSISGAHVNPALTIAIAAFGYFPWSKVPLYILAQILGSVLATLMGEFIYGIESDLMLTQPIQGSQSAFMVELISTFIVVFVVAAVTQQSESVGQVSGLVIGIAIGLAVLISGPVSGGSLNPSRSIGPAIVSRNFENIWIYLTAPIIGAVLGALMYKFLHLHDQACGSRTSPDSNILSHSLAFGRS</sequence>
<feature type="transmembrane region" description="Helical" evidence="8">
    <location>
        <begin position="174"/>
        <end position="196"/>
    </location>
</feature>
<feature type="compositionally biased region" description="Polar residues" evidence="7">
    <location>
        <begin position="17"/>
        <end position="30"/>
    </location>
</feature>
<evidence type="ECO:0000256" key="1">
    <source>
        <dbReference type="ARBA" id="ARBA00004141"/>
    </source>
</evidence>
<comment type="similarity">
    <text evidence="6">Belongs to the MIP/aquaporin (TC 1.A.8) family.</text>
</comment>
<name>A0ABR2AF03_9ROSI</name>
<comment type="caution">
    <text evidence="9">The sequence shown here is derived from an EMBL/GenBank/DDBJ whole genome shotgun (WGS) entry which is preliminary data.</text>
</comment>
<feature type="transmembrane region" description="Helical" evidence="8">
    <location>
        <begin position="282"/>
        <end position="303"/>
    </location>
</feature>
<gene>
    <name evidence="9" type="ORF">V6N12_057801</name>
</gene>
<evidence type="ECO:0000256" key="8">
    <source>
        <dbReference type="SAM" id="Phobius"/>
    </source>
</evidence>
<evidence type="ECO:0000256" key="3">
    <source>
        <dbReference type="ARBA" id="ARBA00022692"/>
    </source>
</evidence>
<feature type="transmembrane region" description="Helical" evidence="8">
    <location>
        <begin position="97"/>
        <end position="115"/>
    </location>
</feature>
<keyword evidence="10" id="KW-1185">Reference proteome</keyword>
<organism evidence="9 10">
    <name type="scientific">Hibiscus sabdariffa</name>
    <name type="common">roselle</name>
    <dbReference type="NCBI Taxonomy" id="183260"/>
    <lineage>
        <taxon>Eukaryota</taxon>
        <taxon>Viridiplantae</taxon>
        <taxon>Streptophyta</taxon>
        <taxon>Embryophyta</taxon>
        <taxon>Tracheophyta</taxon>
        <taxon>Spermatophyta</taxon>
        <taxon>Magnoliopsida</taxon>
        <taxon>eudicotyledons</taxon>
        <taxon>Gunneridae</taxon>
        <taxon>Pentapetalae</taxon>
        <taxon>rosids</taxon>
        <taxon>malvids</taxon>
        <taxon>Malvales</taxon>
        <taxon>Malvaceae</taxon>
        <taxon>Malvoideae</taxon>
        <taxon>Hibiscus</taxon>
    </lineage>
</organism>
<feature type="transmembrane region" description="Helical" evidence="8">
    <location>
        <begin position="208"/>
        <end position="230"/>
    </location>
</feature>
<accession>A0ABR2AF03</accession>
<keyword evidence="3 6" id="KW-0812">Transmembrane</keyword>
<dbReference type="SUPFAM" id="SSF81338">
    <property type="entry name" value="Aquaporin-like"/>
    <property type="match status" value="1"/>
</dbReference>
<proteinExistence type="inferred from homology"/>
<feature type="transmembrane region" description="Helical" evidence="8">
    <location>
        <begin position="127"/>
        <end position="145"/>
    </location>
</feature>
<dbReference type="PRINTS" id="PR00783">
    <property type="entry name" value="MINTRINSICP"/>
</dbReference>
<dbReference type="InterPro" id="IPR022357">
    <property type="entry name" value="MIP_CS"/>
</dbReference>
<evidence type="ECO:0000313" key="9">
    <source>
        <dbReference type="EMBL" id="KAK8491760.1"/>
    </source>
</evidence>
<evidence type="ECO:0000256" key="6">
    <source>
        <dbReference type="RuleBase" id="RU000477"/>
    </source>
</evidence>
<dbReference type="InterPro" id="IPR023271">
    <property type="entry name" value="Aquaporin-like"/>
</dbReference>
<evidence type="ECO:0000256" key="2">
    <source>
        <dbReference type="ARBA" id="ARBA00022448"/>
    </source>
</evidence>
<reference evidence="9 10" key="1">
    <citation type="journal article" date="2024" name="G3 (Bethesda)">
        <title>Genome assembly of Hibiscus sabdariffa L. provides insights into metabolisms of medicinal natural products.</title>
        <authorList>
            <person name="Kim T."/>
        </authorList>
    </citation>
    <scope>NUCLEOTIDE SEQUENCE [LARGE SCALE GENOMIC DNA]</scope>
    <source>
        <strain evidence="9">TK-2024</strain>
        <tissue evidence="9">Old leaves</tissue>
    </source>
</reference>
<feature type="region of interest" description="Disordered" evidence="7">
    <location>
        <begin position="17"/>
        <end position="45"/>
    </location>
</feature>
<protein>
    <recommendedName>
        <fullName evidence="11">Aquaporin NIP7-1</fullName>
    </recommendedName>
</protein>
<dbReference type="Pfam" id="PF00230">
    <property type="entry name" value="MIP"/>
    <property type="match status" value="1"/>
</dbReference>
<feature type="transmembrane region" description="Helical" evidence="8">
    <location>
        <begin position="242"/>
        <end position="262"/>
    </location>
</feature>
<evidence type="ECO:0008006" key="11">
    <source>
        <dbReference type="Google" id="ProtNLM"/>
    </source>
</evidence>
<keyword evidence="2 6" id="KW-0813">Transport</keyword>
<dbReference type="InterPro" id="IPR034294">
    <property type="entry name" value="Aquaporin_transptr"/>
</dbReference>
<dbReference type="PANTHER" id="PTHR45724:SF26">
    <property type="entry name" value="AQUAPORIN NIP7-1-RELATED"/>
    <property type="match status" value="1"/>
</dbReference>
<keyword evidence="4 8" id="KW-1133">Transmembrane helix</keyword>
<dbReference type="Gene3D" id="1.20.1080.10">
    <property type="entry name" value="Glycerol uptake facilitator protein"/>
    <property type="match status" value="1"/>
</dbReference>
<dbReference type="EMBL" id="JBBPBM010000757">
    <property type="protein sequence ID" value="KAK8491760.1"/>
    <property type="molecule type" value="Genomic_DNA"/>
</dbReference>
<dbReference type="PROSITE" id="PS00221">
    <property type="entry name" value="MIP"/>
    <property type="match status" value="1"/>
</dbReference>
<dbReference type="InterPro" id="IPR000425">
    <property type="entry name" value="MIP"/>
</dbReference>
<comment type="subcellular location">
    <subcellularLocation>
        <location evidence="1">Membrane</location>
        <topology evidence="1">Multi-pass membrane protein</topology>
    </subcellularLocation>
</comment>
<evidence type="ECO:0000256" key="4">
    <source>
        <dbReference type="ARBA" id="ARBA00022989"/>
    </source>
</evidence>
<evidence type="ECO:0000256" key="5">
    <source>
        <dbReference type="ARBA" id="ARBA00023136"/>
    </source>
</evidence>
<evidence type="ECO:0000256" key="7">
    <source>
        <dbReference type="SAM" id="MobiDB-lite"/>
    </source>
</evidence>
<keyword evidence="5 8" id="KW-0472">Membrane</keyword>
<evidence type="ECO:0000313" key="10">
    <source>
        <dbReference type="Proteomes" id="UP001472677"/>
    </source>
</evidence>
<dbReference type="Proteomes" id="UP001472677">
    <property type="component" value="Unassembled WGS sequence"/>
</dbReference>
<dbReference type="PANTHER" id="PTHR45724">
    <property type="entry name" value="AQUAPORIN NIP2-1"/>
    <property type="match status" value="1"/>
</dbReference>